<dbReference type="EMBL" id="CM002298">
    <property type="protein sequence ID" value="ESW04709.1"/>
    <property type="molecule type" value="Genomic_DNA"/>
</dbReference>
<dbReference type="InterPro" id="IPR005554">
    <property type="entry name" value="NOL6/Upt22"/>
</dbReference>
<keyword evidence="4" id="KW-1185">Reference proteome</keyword>
<dbReference type="eggNOG" id="KOG2054">
    <property type="taxonomic scope" value="Eukaryota"/>
</dbReference>
<dbReference type="GO" id="GO:0034456">
    <property type="term" value="C:UTP-C complex"/>
    <property type="evidence" value="ECO:0007669"/>
    <property type="project" value="TreeGrafter"/>
</dbReference>
<dbReference type="PANTHER" id="PTHR17972:SF0">
    <property type="entry name" value="NUCLEOLAR PROTEIN 6"/>
    <property type="match status" value="1"/>
</dbReference>
<gene>
    <name evidence="3" type="ORF">PHAVU_011G118700g</name>
</gene>
<dbReference type="GO" id="GO:0006364">
    <property type="term" value="P:rRNA processing"/>
    <property type="evidence" value="ECO:0007669"/>
    <property type="project" value="TreeGrafter"/>
</dbReference>
<reference evidence="4" key="1">
    <citation type="journal article" date="2014" name="Nat. Genet.">
        <title>A reference genome for common bean and genome-wide analysis of dual domestications.</title>
        <authorList>
            <person name="Schmutz J."/>
            <person name="McClean P.E."/>
            <person name="Mamidi S."/>
            <person name="Wu G.A."/>
            <person name="Cannon S.B."/>
            <person name="Grimwood J."/>
            <person name="Jenkins J."/>
            <person name="Shu S."/>
            <person name="Song Q."/>
            <person name="Chavarro C."/>
            <person name="Torres-Torres M."/>
            <person name="Geffroy V."/>
            <person name="Moghaddam S.M."/>
            <person name="Gao D."/>
            <person name="Abernathy B."/>
            <person name="Barry K."/>
            <person name="Blair M."/>
            <person name="Brick M.A."/>
            <person name="Chovatia M."/>
            <person name="Gepts P."/>
            <person name="Goodstein D.M."/>
            <person name="Gonzales M."/>
            <person name="Hellsten U."/>
            <person name="Hyten D.L."/>
            <person name="Jia G."/>
            <person name="Kelly J.D."/>
            <person name="Kudrna D."/>
            <person name="Lee R."/>
            <person name="Richard M.M."/>
            <person name="Miklas P.N."/>
            <person name="Osorno J.M."/>
            <person name="Rodrigues J."/>
            <person name="Thareau V."/>
            <person name="Urrea C.A."/>
            <person name="Wang M."/>
            <person name="Yu Y."/>
            <person name="Zhang M."/>
            <person name="Wing R.A."/>
            <person name="Cregan P.B."/>
            <person name="Rokhsar D.S."/>
            <person name="Jackson S.A."/>
        </authorList>
    </citation>
    <scope>NUCLEOTIDE SEQUENCE [LARGE SCALE GENOMIC DNA]</scope>
    <source>
        <strain evidence="4">cv. G19833</strain>
    </source>
</reference>
<protein>
    <recommendedName>
        <fullName evidence="2">Nrap protein domain-containing protein</fullName>
    </recommendedName>
</protein>
<accession>V7AGP1</accession>
<sequence>MIIYIEPLSTPCYFWRLLSHYDWTFSPLVVDINSDLSQSDEKEINDNFLLRKSQGESGQSVWPAMFLATVYDKESEAWTGLSPSGMELKRLVAYARSSANLLTKLTFQEEIGPYRWECLFRTPLNNYDAIIILHKDNLQKMGTK</sequence>
<dbReference type="Pfam" id="PF17406">
    <property type="entry name" value="Nrap_D5"/>
    <property type="match status" value="1"/>
</dbReference>
<comment type="similarity">
    <text evidence="1">Belongs to the NRAP family.</text>
</comment>
<name>V7AGP1_PHAVU</name>
<dbReference type="Proteomes" id="UP000000226">
    <property type="component" value="Chromosome 11"/>
</dbReference>
<dbReference type="GO" id="GO:0032545">
    <property type="term" value="C:CURI complex"/>
    <property type="evidence" value="ECO:0007669"/>
    <property type="project" value="TreeGrafter"/>
</dbReference>
<dbReference type="STRING" id="3885.V7AGP1"/>
<dbReference type="GO" id="GO:0003723">
    <property type="term" value="F:RNA binding"/>
    <property type="evidence" value="ECO:0007669"/>
    <property type="project" value="UniProtKB-KW"/>
</dbReference>
<dbReference type="InterPro" id="IPR035370">
    <property type="entry name" value="Nrap_D5"/>
</dbReference>
<comment type="subcellular location">
    <subcellularLocation>
        <location evidence="1">Nucleus</location>
        <location evidence="1">Nucleolus</location>
    </subcellularLocation>
</comment>
<evidence type="ECO:0000313" key="3">
    <source>
        <dbReference type="EMBL" id="ESW04709.1"/>
    </source>
</evidence>
<evidence type="ECO:0000256" key="1">
    <source>
        <dbReference type="RuleBase" id="RU364032"/>
    </source>
</evidence>
<dbReference type="PANTHER" id="PTHR17972">
    <property type="entry name" value="NUCLEOLAR RNA-ASSOCIATED PROTEIN"/>
    <property type="match status" value="1"/>
</dbReference>
<dbReference type="GO" id="GO:0006409">
    <property type="term" value="P:tRNA export from nucleus"/>
    <property type="evidence" value="ECO:0007669"/>
    <property type="project" value="TreeGrafter"/>
</dbReference>
<dbReference type="OMA" id="WRLLSHY"/>
<dbReference type="AlphaFoldDB" id="V7AGP1"/>
<proteinExistence type="inferred from homology"/>
<keyword evidence="1" id="KW-0694">RNA-binding</keyword>
<evidence type="ECO:0000259" key="2">
    <source>
        <dbReference type="Pfam" id="PF17406"/>
    </source>
</evidence>
<keyword evidence="1" id="KW-0539">Nucleus</keyword>
<organism evidence="3 4">
    <name type="scientific">Phaseolus vulgaris</name>
    <name type="common">Kidney bean</name>
    <name type="synonym">French bean</name>
    <dbReference type="NCBI Taxonomy" id="3885"/>
    <lineage>
        <taxon>Eukaryota</taxon>
        <taxon>Viridiplantae</taxon>
        <taxon>Streptophyta</taxon>
        <taxon>Embryophyta</taxon>
        <taxon>Tracheophyta</taxon>
        <taxon>Spermatophyta</taxon>
        <taxon>Magnoliopsida</taxon>
        <taxon>eudicotyledons</taxon>
        <taxon>Gunneridae</taxon>
        <taxon>Pentapetalae</taxon>
        <taxon>rosids</taxon>
        <taxon>fabids</taxon>
        <taxon>Fabales</taxon>
        <taxon>Fabaceae</taxon>
        <taxon>Papilionoideae</taxon>
        <taxon>50 kb inversion clade</taxon>
        <taxon>NPAAA clade</taxon>
        <taxon>indigoferoid/millettioid clade</taxon>
        <taxon>Phaseoleae</taxon>
        <taxon>Phaseolus</taxon>
    </lineage>
</organism>
<evidence type="ECO:0000313" key="4">
    <source>
        <dbReference type="Proteomes" id="UP000000226"/>
    </source>
</evidence>
<dbReference type="Gramene" id="ESW04709">
    <property type="protein sequence ID" value="ESW04709"/>
    <property type="gene ID" value="PHAVU_011G118700g"/>
</dbReference>
<dbReference type="OrthoDB" id="10251401at2759"/>
<dbReference type="GO" id="GO:0032040">
    <property type="term" value="C:small-subunit processome"/>
    <property type="evidence" value="ECO:0007669"/>
    <property type="project" value="TreeGrafter"/>
</dbReference>
<feature type="domain" description="Nrap protein" evidence="2">
    <location>
        <begin position="14"/>
        <end position="110"/>
    </location>
</feature>